<evidence type="ECO:0000259" key="11">
    <source>
        <dbReference type="PROSITE" id="PS00907"/>
    </source>
</evidence>
<dbReference type="NCBIfam" id="TIGR01464">
    <property type="entry name" value="hemE"/>
    <property type="match status" value="1"/>
</dbReference>
<evidence type="ECO:0000256" key="3">
    <source>
        <dbReference type="ARBA" id="ARBA00012288"/>
    </source>
</evidence>
<dbReference type="Gene3D" id="3.20.20.210">
    <property type="match status" value="1"/>
</dbReference>
<evidence type="ECO:0000259" key="10">
    <source>
        <dbReference type="PROSITE" id="PS00906"/>
    </source>
</evidence>
<evidence type="ECO:0000256" key="2">
    <source>
        <dbReference type="ARBA" id="ARBA00009935"/>
    </source>
</evidence>
<dbReference type="InterPro" id="IPR006361">
    <property type="entry name" value="Uroporphyrinogen_deCO2ase_HemE"/>
</dbReference>
<dbReference type="EC" id="4.1.1.37" evidence="3 7"/>
<organism evidence="12 13">
    <name type="scientific">Streptomyces cyanogenus</name>
    <dbReference type="NCBI Taxonomy" id="80860"/>
    <lineage>
        <taxon>Bacteria</taxon>
        <taxon>Bacillati</taxon>
        <taxon>Actinomycetota</taxon>
        <taxon>Actinomycetes</taxon>
        <taxon>Kitasatosporales</taxon>
        <taxon>Streptomycetaceae</taxon>
        <taxon>Streptomyces</taxon>
    </lineage>
</organism>
<feature type="binding site" evidence="7">
    <location>
        <position position="182"/>
    </location>
    <ligand>
        <name>substrate</name>
    </ligand>
</feature>
<dbReference type="GO" id="GO:0004853">
    <property type="term" value="F:uroporphyrinogen decarboxylase activity"/>
    <property type="evidence" value="ECO:0007669"/>
    <property type="project" value="UniProtKB-EC"/>
</dbReference>
<feature type="domain" description="Uroporphyrinogen decarboxylase (URO-D)" evidence="10">
    <location>
        <begin position="53"/>
        <end position="62"/>
    </location>
</feature>
<dbReference type="HAMAP" id="MF_00218">
    <property type="entry name" value="URO_D"/>
    <property type="match status" value="1"/>
</dbReference>
<keyword evidence="13" id="KW-1185">Reference proteome</keyword>
<dbReference type="InterPro" id="IPR038071">
    <property type="entry name" value="UROD/MetE-like_sf"/>
</dbReference>
<feature type="binding site" evidence="7">
    <location>
        <position position="237"/>
    </location>
    <ligand>
        <name>substrate</name>
    </ligand>
</feature>
<evidence type="ECO:0000256" key="8">
    <source>
        <dbReference type="RuleBase" id="RU000554"/>
    </source>
</evidence>
<evidence type="ECO:0000256" key="5">
    <source>
        <dbReference type="ARBA" id="ARBA00023239"/>
    </source>
</evidence>
<comment type="caution">
    <text evidence="7">Lacks conserved residue(s) required for the propagation of feature annotation.</text>
</comment>
<feature type="site" description="Transition state stabilizer" evidence="7">
    <location>
        <position position="107"/>
    </location>
</feature>
<dbReference type="EMBL" id="CP071839">
    <property type="protein sequence ID" value="QTE01635.1"/>
    <property type="molecule type" value="Genomic_DNA"/>
</dbReference>
<comment type="catalytic activity">
    <reaction evidence="7 8">
        <text>uroporphyrinogen III + 4 H(+) = coproporphyrinogen III + 4 CO2</text>
        <dbReference type="Rhea" id="RHEA:19865"/>
        <dbReference type="ChEBI" id="CHEBI:15378"/>
        <dbReference type="ChEBI" id="CHEBI:16526"/>
        <dbReference type="ChEBI" id="CHEBI:57308"/>
        <dbReference type="ChEBI" id="CHEBI:57309"/>
        <dbReference type="EC" id="4.1.1.37"/>
    </reaction>
</comment>
<dbReference type="Pfam" id="PF01208">
    <property type="entry name" value="URO-D"/>
    <property type="match status" value="1"/>
</dbReference>
<reference evidence="12 13" key="1">
    <citation type="submission" date="2021-03" db="EMBL/GenBank/DDBJ databases">
        <title>Complete genome sequence of Streptomyces cyanogenus S136, producer of anticancer angucycline landomycin A.</title>
        <authorList>
            <person name="Hrab P."/>
            <person name="Ruckert C."/>
            <person name="Busche T."/>
            <person name="Ostash I."/>
            <person name="Kalinowski J."/>
            <person name="Fedorenko V."/>
            <person name="Yushchuk O."/>
            <person name="Ostash B."/>
        </authorList>
    </citation>
    <scope>NUCLEOTIDE SEQUENCE [LARGE SCALE GENOMIC DNA]</scope>
    <source>
        <strain evidence="12 13">S136</strain>
    </source>
</reference>
<dbReference type="CDD" id="cd00717">
    <property type="entry name" value="URO-D"/>
    <property type="match status" value="1"/>
</dbReference>
<keyword evidence="4 7" id="KW-0210">Decarboxylase</keyword>
<evidence type="ECO:0000256" key="1">
    <source>
        <dbReference type="ARBA" id="ARBA00004804"/>
    </source>
</evidence>
<sequence>MAPPRAVAQPGGRCRSGACETCLVTANDTPQPTATYDSAFLRACRREPVPHTPVWFMRQAGRSLPEYRKVREGVPMLESCMRPELVTEITLQPVRRHDVDAAIFFSDIVVPLKAIGLDLDIKPGVGPVVEQPIRTRADLARLRDLTPEDVPYVTEAIGLLTRELGATPLIGFAGAPFTLASYLVEGGPSRTYENAKAMMYGDPELWADLLDRLADITAAFLKVQIEAGASAVQLFDSWAGALAPADYRKSVMPASAKVFDAVAGYGVPRIHFGVGTGELLKLMGEAGADVVGVDWRVPLDEAARRVGPGKALQGNLDPTVLFTDKDTVAAQARQVLDAAAGLEGHVFNLGHGVMPNTDPDALTRLVEYVHTATAR</sequence>
<evidence type="ECO:0000313" key="13">
    <source>
        <dbReference type="Proteomes" id="UP000663908"/>
    </source>
</evidence>
<dbReference type="Proteomes" id="UP000663908">
    <property type="component" value="Chromosome"/>
</dbReference>
<evidence type="ECO:0000256" key="6">
    <source>
        <dbReference type="ARBA" id="ARBA00023244"/>
    </source>
</evidence>
<comment type="similarity">
    <text evidence="2 7 9">Belongs to the uroporphyrinogen decarboxylase family.</text>
</comment>
<name>A0ABX7TXW9_STRCY</name>
<keyword evidence="5 7" id="KW-0456">Lyase</keyword>
<evidence type="ECO:0000256" key="9">
    <source>
        <dbReference type="RuleBase" id="RU004169"/>
    </source>
</evidence>
<keyword evidence="6 7" id="KW-0627">Porphyrin biosynthesis</keyword>
<dbReference type="SUPFAM" id="SSF51726">
    <property type="entry name" value="UROD/MetE-like"/>
    <property type="match status" value="1"/>
</dbReference>
<evidence type="ECO:0000256" key="4">
    <source>
        <dbReference type="ARBA" id="ARBA00022793"/>
    </source>
</evidence>
<dbReference type="PROSITE" id="PS00906">
    <property type="entry name" value="UROD_1"/>
    <property type="match status" value="1"/>
</dbReference>
<comment type="subunit">
    <text evidence="7">Homodimer.</text>
</comment>
<feature type="domain" description="Uroporphyrinogen decarboxylase (URO-D)" evidence="11">
    <location>
        <begin position="170"/>
        <end position="186"/>
    </location>
</feature>
<dbReference type="PROSITE" id="PS00907">
    <property type="entry name" value="UROD_2"/>
    <property type="match status" value="1"/>
</dbReference>
<comment type="pathway">
    <text evidence="1 7 8">Porphyrin-containing compound metabolism; protoporphyrin-IX biosynthesis; coproporphyrinogen-III from 5-aminolevulinate: step 4/4.</text>
</comment>
<proteinExistence type="inferred from homology"/>
<keyword evidence="7" id="KW-0963">Cytoplasm</keyword>
<accession>A0ABX7TXW9</accession>
<comment type="subcellular location">
    <subcellularLocation>
        <location evidence="7">Cytoplasm</location>
    </subcellularLocation>
</comment>
<evidence type="ECO:0000256" key="7">
    <source>
        <dbReference type="HAMAP-Rule" id="MF_00218"/>
    </source>
</evidence>
<comment type="function">
    <text evidence="7">Catalyzes the decarboxylation of four acetate groups of uroporphyrinogen-III to yield coproporphyrinogen-III.</text>
</comment>
<feature type="binding site" evidence="7">
    <location>
        <position position="351"/>
    </location>
    <ligand>
        <name>substrate</name>
    </ligand>
</feature>
<evidence type="ECO:0000313" key="12">
    <source>
        <dbReference type="EMBL" id="QTE01635.1"/>
    </source>
</evidence>
<dbReference type="InterPro" id="IPR000257">
    <property type="entry name" value="Uroporphyrinogen_deCOase"/>
</dbReference>
<gene>
    <name evidence="7 12" type="primary">hemE</name>
    <name evidence="12" type="ORF">S1361_30175</name>
</gene>
<dbReference type="PANTHER" id="PTHR21091">
    <property type="entry name" value="METHYLTETRAHYDROFOLATE:HOMOCYSTEINE METHYLTRANSFERASE RELATED"/>
    <property type="match status" value="1"/>
</dbReference>
<dbReference type="PANTHER" id="PTHR21091:SF169">
    <property type="entry name" value="UROPORPHYRINOGEN DECARBOXYLASE"/>
    <property type="match status" value="1"/>
</dbReference>
<feature type="binding site" evidence="7">
    <location>
        <position position="107"/>
    </location>
    <ligand>
        <name>substrate</name>
    </ligand>
</feature>
<feature type="binding site" evidence="7">
    <location>
        <begin position="58"/>
        <end position="62"/>
    </location>
    <ligand>
        <name>substrate</name>
    </ligand>
</feature>
<protein>
    <recommendedName>
        <fullName evidence="3 7">Uroporphyrinogen decarboxylase</fullName>
        <shortName evidence="7">UPD</shortName>
        <shortName evidence="7">URO-D</shortName>
        <ecNumber evidence="3 7">4.1.1.37</ecNumber>
    </recommendedName>
</protein>